<sequence>MFNIFLTLSTIVFFTFSSRSHACEIKEILYIPNEYDYYLEPVVLSGDKYGLTTPIIGEECGHIYKSCSKRRRRNSQVSRTSKYCLFFYADRDKILNTEKQCFDVQTAIYKAGVKIKRTAEYELRSSIQFLLRNGELSQLFLSHPLIQYEIRQRIPLNNSKLLSTVEATNVACFQSKAAISFKLKIPKVEKMLIKVCTSYEIYMNSGYLYYESATSPFRAIEINTNKCLMESFIFCPPESIREINCIEENSRVCSFSDISKVSDSFQLLWIFPFFISICECLPSKYILFMFHAYIFSQNLLFS</sequence>
<dbReference type="PaxDb" id="6239-F15H10.10"/>
<proteinExistence type="predicted"/>
<organism evidence="2 3">
    <name type="scientific">Caenorhabditis elegans</name>
    <dbReference type="NCBI Taxonomy" id="6239"/>
    <lineage>
        <taxon>Eukaryota</taxon>
        <taxon>Metazoa</taxon>
        <taxon>Ecdysozoa</taxon>
        <taxon>Nematoda</taxon>
        <taxon>Chromadorea</taxon>
        <taxon>Rhabditida</taxon>
        <taxon>Rhabditina</taxon>
        <taxon>Rhabditomorpha</taxon>
        <taxon>Rhabditoidea</taxon>
        <taxon>Rhabditidae</taxon>
        <taxon>Peloderinae</taxon>
        <taxon>Caenorhabditis</taxon>
    </lineage>
</organism>
<evidence type="ECO:0000313" key="4">
    <source>
        <dbReference type="WormBase" id="F15H10.10"/>
    </source>
</evidence>
<name>Q5FC53_CAEEL</name>
<protein>
    <submittedName>
        <fullName evidence="2">Insulin/EGF-Receptor L Domain protein</fullName>
    </submittedName>
</protein>
<dbReference type="RefSeq" id="NP_001023806.4">
    <property type="nucleotide sequence ID" value="NM_001028635.4"/>
</dbReference>
<dbReference type="HOGENOM" id="CLU_058894_0_0_1"/>
<accession>Q5FC53</accession>
<keyword evidence="1" id="KW-0732">Signal</keyword>
<dbReference type="UCSC" id="F15H10.10">
    <property type="organism name" value="c. elegans"/>
</dbReference>
<dbReference type="WormBase" id="F15H10.10">
    <property type="protein sequence ID" value="CE48443"/>
    <property type="gene ID" value="WBGene00044014"/>
</dbReference>
<gene>
    <name evidence="2" type="ORF">CELE_F15H10.10</name>
    <name evidence="2 4" type="ORF">F15H10.10</name>
</gene>
<evidence type="ECO:0000256" key="1">
    <source>
        <dbReference type="SAM" id="SignalP"/>
    </source>
</evidence>
<dbReference type="Proteomes" id="UP000001940">
    <property type="component" value="Chromosome V"/>
</dbReference>
<dbReference type="CTD" id="3565946"/>
<evidence type="ECO:0000313" key="2">
    <source>
        <dbReference type="EMBL" id="CAI46600.4"/>
    </source>
</evidence>
<dbReference type="GeneID" id="3565946"/>
<feature type="chain" id="PRO_5004255620" evidence="1">
    <location>
        <begin position="23"/>
        <end position="302"/>
    </location>
</feature>
<evidence type="ECO:0000313" key="3">
    <source>
        <dbReference type="Proteomes" id="UP000001940"/>
    </source>
</evidence>
<keyword evidence="3" id="KW-1185">Reference proteome</keyword>
<reference evidence="2 3" key="1">
    <citation type="journal article" date="1998" name="Science">
        <title>Genome sequence of the nematode C. elegans: a platform for investigating biology.</title>
        <authorList>
            <consortium name="The C. elegans sequencing consortium"/>
            <person name="Sulson J.E."/>
            <person name="Waterston R."/>
        </authorList>
    </citation>
    <scope>NUCLEOTIDE SEQUENCE [LARGE SCALE GENOMIC DNA]</scope>
    <source>
        <strain evidence="2 3">Bristol N2</strain>
    </source>
</reference>
<feature type="signal peptide" evidence="1">
    <location>
        <begin position="1"/>
        <end position="22"/>
    </location>
</feature>
<dbReference type="AGR" id="WB:WBGene00044014"/>
<dbReference type="EMBL" id="BX284605">
    <property type="protein sequence ID" value="CAI46600.4"/>
    <property type="molecule type" value="Genomic_DNA"/>
</dbReference>
<dbReference type="AlphaFoldDB" id="Q5FC53"/>
<dbReference type="eggNOG" id="ENOG502TCU1">
    <property type="taxonomic scope" value="Eukaryota"/>
</dbReference>
<dbReference type="KEGG" id="cel:CELE_F15H10.10"/>
<dbReference type="InParanoid" id="Q5FC53"/>